<organism evidence="2">
    <name type="scientific">Buxbaumia ophiovirus</name>
    <dbReference type="NCBI Taxonomy" id="2983932"/>
    <lineage>
        <taxon>Viruses</taxon>
        <taxon>Riboviria</taxon>
        <taxon>Orthornavirae</taxon>
        <taxon>Negarnaviricota</taxon>
        <taxon>Haploviricotina</taxon>
        <taxon>Milneviricetes</taxon>
        <taxon>Naedrevirales</taxon>
        <taxon>Aspiviridae</taxon>
        <taxon>Ophiovirus</taxon>
    </lineage>
</organism>
<proteinExistence type="predicted"/>
<keyword evidence="2" id="KW-0946">Virion</keyword>
<name>A0A9N6YK60_9VIRU</name>
<keyword evidence="2" id="KW-0167">Capsid protein</keyword>
<evidence type="ECO:0000313" key="2">
    <source>
        <dbReference type="EMBL" id="DBA06876.1"/>
    </source>
</evidence>
<dbReference type="EMBL" id="BK062665">
    <property type="protein sequence ID" value="DBA06876.1"/>
    <property type="molecule type" value="Genomic_RNA"/>
</dbReference>
<reference evidence="2" key="1">
    <citation type="journal article" date="2023" name="bioRxiv">
        <title>Expanding the repertoire of the plant infecting ophioviruses.</title>
        <authorList>
            <person name="Debat H."/>
            <person name="Garcia M.L."/>
            <person name="Bejerman N."/>
        </authorList>
    </citation>
    <scope>NUCLEOTIDE SEQUENCE</scope>
</reference>
<sequence length="485" mass="53726">MDSGKDYAERMRLQAQQEQEKAEAQRAEAEQRKKDHDEFEKLKDRAWASGDTDVLQTTLASVQVPAGTTYVETSTGILEPKYPGPPKIERNKPDPNEAVLKLREWYDSQSKLKGKGLMGPSTSSFVPIPQAAPIDPNPLEGLEQWEVLDAVNAISDTPDEDISRVFSEQPVSINQSLIASMFLFFASTIGSLYDYMPRSVLIFYTYGSKVTLNSIIGSGTKVLDAILFCSLREDEERSQIFNLTILPKAPSSVDINANLKTAKRSFMSMIVHWYCTGSAPVGTGSTNKFIKDVLLESKTNSIQDLAGTLSSTGISAFPIDVVASIPFSSLPYEVRGRCVLGLAGTRFLKYYQLSRNYSRSHVGLCPAGSSKKDADDIFSRASMVEHAFASAVEGGMSYMSLHPSQQLPQKRCVGQKFQLRCCQFILLTVIPGDRDKFLKTLRMVPAHEKDESFKGDPPACLQVSNDWKPLSQIPWNQCMTGLLQQ</sequence>
<feature type="region of interest" description="Disordered" evidence="1">
    <location>
        <begin position="1"/>
        <end position="45"/>
    </location>
</feature>
<accession>A0A9N6YK60</accession>
<dbReference type="GO" id="GO:0019028">
    <property type="term" value="C:viral capsid"/>
    <property type="evidence" value="ECO:0007669"/>
    <property type="project" value="UniProtKB-KW"/>
</dbReference>
<evidence type="ECO:0000256" key="1">
    <source>
        <dbReference type="SAM" id="MobiDB-lite"/>
    </source>
</evidence>
<protein>
    <submittedName>
        <fullName evidence="2">Coat protein</fullName>
    </submittedName>
</protein>